<keyword evidence="5 8" id="KW-0812">Transmembrane</keyword>
<feature type="transmembrane region" description="Helical" evidence="8">
    <location>
        <begin position="226"/>
        <end position="246"/>
    </location>
</feature>
<feature type="transmembrane region" description="Helical" evidence="8">
    <location>
        <begin position="258"/>
        <end position="280"/>
    </location>
</feature>
<evidence type="ECO:0000256" key="5">
    <source>
        <dbReference type="ARBA" id="ARBA00022692"/>
    </source>
</evidence>
<organism evidence="10 11">
    <name type="scientific">Achromobacter pestifer</name>
    <dbReference type="NCBI Taxonomy" id="1353889"/>
    <lineage>
        <taxon>Bacteria</taxon>
        <taxon>Pseudomonadati</taxon>
        <taxon>Pseudomonadota</taxon>
        <taxon>Betaproteobacteria</taxon>
        <taxon>Burkholderiales</taxon>
        <taxon>Alcaligenaceae</taxon>
        <taxon>Achromobacter</taxon>
    </lineage>
</organism>
<protein>
    <recommendedName>
        <fullName evidence="8">Bcr/CflA family efflux transporter</fullName>
    </recommendedName>
</protein>
<comment type="subcellular location">
    <subcellularLocation>
        <location evidence="8">Cell inner membrane</location>
        <topology evidence="8">Multi-pass membrane protein</topology>
    </subcellularLocation>
    <subcellularLocation>
        <location evidence="1">Cell membrane</location>
        <topology evidence="1">Multi-pass membrane protein</topology>
    </subcellularLocation>
</comment>
<dbReference type="GO" id="GO:0042910">
    <property type="term" value="F:xenobiotic transmembrane transporter activity"/>
    <property type="evidence" value="ECO:0007669"/>
    <property type="project" value="InterPro"/>
</dbReference>
<accession>A0A7D4E3F8</accession>
<evidence type="ECO:0000256" key="7">
    <source>
        <dbReference type="ARBA" id="ARBA00023136"/>
    </source>
</evidence>
<keyword evidence="7 8" id="KW-0472">Membrane</keyword>
<evidence type="ECO:0000256" key="8">
    <source>
        <dbReference type="RuleBase" id="RU365088"/>
    </source>
</evidence>
<feature type="transmembrane region" description="Helical" evidence="8">
    <location>
        <begin position="59"/>
        <end position="77"/>
    </location>
</feature>
<evidence type="ECO:0000256" key="3">
    <source>
        <dbReference type="ARBA" id="ARBA00022448"/>
    </source>
</evidence>
<dbReference type="RefSeq" id="WP_173147679.1">
    <property type="nucleotide sequence ID" value="NZ_CP053985.1"/>
</dbReference>
<evidence type="ECO:0000256" key="1">
    <source>
        <dbReference type="ARBA" id="ARBA00004651"/>
    </source>
</evidence>
<keyword evidence="4" id="KW-1003">Cell membrane</keyword>
<dbReference type="InterPro" id="IPR005829">
    <property type="entry name" value="Sugar_transporter_CS"/>
</dbReference>
<dbReference type="GO" id="GO:0005886">
    <property type="term" value="C:plasma membrane"/>
    <property type="evidence" value="ECO:0007669"/>
    <property type="project" value="UniProtKB-SubCell"/>
</dbReference>
<feature type="transmembrane region" description="Helical" evidence="8">
    <location>
        <begin position="113"/>
        <end position="134"/>
    </location>
</feature>
<dbReference type="Pfam" id="PF07690">
    <property type="entry name" value="MFS_1"/>
    <property type="match status" value="1"/>
</dbReference>
<evidence type="ECO:0000256" key="2">
    <source>
        <dbReference type="ARBA" id="ARBA00006236"/>
    </source>
</evidence>
<dbReference type="EMBL" id="CP053985">
    <property type="protein sequence ID" value="QKH38389.1"/>
    <property type="molecule type" value="Genomic_DNA"/>
</dbReference>
<dbReference type="PANTHER" id="PTHR42718">
    <property type="entry name" value="MAJOR FACILITATOR SUPERFAMILY MULTIDRUG TRANSPORTER MFSC"/>
    <property type="match status" value="1"/>
</dbReference>
<sequence length="404" mass="40278">MDTTISAAAPGSAAPVRLTGRLLAVLAGLAALGALSTNIILPAFPSMASELGVDTRDMGLVLSSFFLAFASGQLFVGPVSDRWGRRAPVLGGLALFIAGSLVCVWAPTLPLLVAGRVVQALGVCAASVLSRAIARDLFEGDALSRTLALTMVAMAAAPGFSPLLGSAMEYGPGWRASFALVAALGLVLALAYVATVGETHPADRRAAATPTAVLRGYAGLARDGRFIGPALAVSVVIGGLYAFFAATPAMLMGRIGLSALQLGLFFACTVFVVFAAGMLAPRLARRFSAAGVARSGCAVALAGALTMLAGGEDSGLAQFTAAAVLYLFGMGLVNPLGTAMALGPFSRQAGLASSLLGCLQMACAGGMTALASLAGGSPALTLGAVLGGASVFACAALMAGRHQR</sequence>
<dbReference type="Gene3D" id="1.20.1720.10">
    <property type="entry name" value="Multidrug resistance protein D"/>
    <property type="match status" value="1"/>
</dbReference>
<dbReference type="KEGG" id="apes:FOC84_27015"/>
<dbReference type="InterPro" id="IPR020846">
    <property type="entry name" value="MFS_dom"/>
</dbReference>
<keyword evidence="3 8" id="KW-0813">Transport</keyword>
<dbReference type="AlphaFoldDB" id="A0A7D4E3F8"/>
<feature type="transmembrane region" description="Helical" evidence="8">
    <location>
        <begin position="349"/>
        <end position="373"/>
    </location>
</feature>
<dbReference type="NCBIfam" id="TIGR00710">
    <property type="entry name" value="efflux_Bcr_CflA"/>
    <property type="match status" value="1"/>
</dbReference>
<keyword evidence="8" id="KW-0997">Cell inner membrane</keyword>
<feature type="transmembrane region" description="Helical" evidence="8">
    <location>
        <begin position="146"/>
        <end position="164"/>
    </location>
</feature>
<feature type="domain" description="Major facilitator superfamily (MFS) profile" evidence="9">
    <location>
        <begin position="22"/>
        <end position="404"/>
    </location>
</feature>
<evidence type="ECO:0000256" key="4">
    <source>
        <dbReference type="ARBA" id="ARBA00022475"/>
    </source>
</evidence>
<dbReference type="InterPro" id="IPR011701">
    <property type="entry name" value="MFS"/>
</dbReference>
<dbReference type="PANTHER" id="PTHR42718:SF46">
    <property type="entry name" value="BLR6921 PROTEIN"/>
    <property type="match status" value="1"/>
</dbReference>
<evidence type="ECO:0000313" key="11">
    <source>
        <dbReference type="Proteomes" id="UP000500970"/>
    </source>
</evidence>
<proteinExistence type="inferred from homology"/>
<dbReference type="InterPro" id="IPR036259">
    <property type="entry name" value="MFS_trans_sf"/>
</dbReference>
<evidence type="ECO:0000256" key="6">
    <source>
        <dbReference type="ARBA" id="ARBA00022989"/>
    </source>
</evidence>
<reference evidence="10 11" key="1">
    <citation type="submission" date="2020-05" db="EMBL/GenBank/DDBJ databases">
        <title>FDA dAtabase for Regulatory Grade micrObial Sequences (FDA-ARGOS): Supporting development and validation of Infectious Disease Dx tests.</title>
        <authorList>
            <person name="Sproer C."/>
            <person name="Gronow S."/>
            <person name="Severitt S."/>
            <person name="Schroder I."/>
            <person name="Tallon L."/>
            <person name="Sadzewicz L."/>
            <person name="Zhao X."/>
            <person name="Vavikolanu K."/>
            <person name="Mehta A."/>
            <person name="Aluvathingal J."/>
            <person name="Nadendla S."/>
            <person name="Myers T."/>
            <person name="Yan Y."/>
            <person name="Sichtig H."/>
        </authorList>
    </citation>
    <scope>NUCLEOTIDE SEQUENCE [LARGE SCALE GENOMIC DNA]</scope>
    <source>
        <strain evidence="10 11">FDAARGOS_790</strain>
    </source>
</reference>
<feature type="transmembrane region" description="Helical" evidence="8">
    <location>
        <begin position="379"/>
        <end position="399"/>
    </location>
</feature>
<feature type="transmembrane region" description="Helical" evidence="8">
    <location>
        <begin position="89"/>
        <end position="107"/>
    </location>
</feature>
<evidence type="ECO:0000313" key="10">
    <source>
        <dbReference type="EMBL" id="QKH38389.1"/>
    </source>
</evidence>
<gene>
    <name evidence="10" type="ORF">FOC84_27015</name>
</gene>
<dbReference type="CDD" id="cd17320">
    <property type="entry name" value="MFS_MdfA_MDR_like"/>
    <property type="match status" value="1"/>
</dbReference>
<dbReference type="GO" id="GO:1990961">
    <property type="term" value="P:xenobiotic detoxification by transmembrane export across the plasma membrane"/>
    <property type="evidence" value="ECO:0007669"/>
    <property type="project" value="InterPro"/>
</dbReference>
<dbReference type="PROSITE" id="PS50850">
    <property type="entry name" value="MFS"/>
    <property type="match status" value="1"/>
</dbReference>
<name>A0A7D4E3F8_9BURK</name>
<feature type="transmembrane region" description="Helical" evidence="8">
    <location>
        <begin position="292"/>
        <end position="310"/>
    </location>
</feature>
<feature type="transmembrane region" description="Helical" evidence="8">
    <location>
        <begin position="316"/>
        <end position="337"/>
    </location>
</feature>
<dbReference type="PROSITE" id="PS00216">
    <property type="entry name" value="SUGAR_TRANSPORT_1"/>
    <property type="match status" value="1"/>
</dbReference>
<keyword evidence="6 8" id="KW-1133">Transmembrane helix</keyword>
<dbReference type="Proteomes" id="UP000500970">
    <property type="component" value="Chromosome"/>
</dbReference>
<feature type="transmembrane region" description="Helical" evidence="8">
    <location>
        <begin position="22"/>
        <end position="44"/>
    </location>
</feature>
<comment type="similarity">
    <text evidence="2 8">Belongs to the major facilitator superfamily. Bcr/CmlA family.</text>
</comment>
<keyword evidence="11" id="KW-1185">Reference proteome</keyword>
<feature type="transmembrane region" description="Helical" evidence="8">
    <location>
        <begin position="176"/>
        <end position="195"/>
    </location>
</feature>
<evidence type="ECO:0000259" key="9">
    <source>
        <dbReference type="PROSITE" id="PS50850"/>
    </source>
</evidence>
<dbReference type="SUPFAM" id="SSF103473">
    <property type="entry name" value="MFS general substrate transporter"/>
    <property type="match status" value="1"/>
</dbReference>
<dbReference type="InterPro" id="IPR004812">
    <property type="entry name" value="Efflux_drug-R_Bcr/CmlA"/>
</dbReference>